<evidence type="ECO:0000256" key="4">
    <source>
        <dbReference type="ARBA" id="ARBA00022729"/>
    </source>
</evidence>
<dbReference type="InterPro" id="IPR013783">
    <property type="entry name" value="Ig-like_fold"/>
</dbReference>
<keyword evidence="12" id="KW-1185">Reference proteome</keyword>
<keyword evidence="8" id="KW-1015">Disulfide bond</keyword>
<dbReference type="Gene3D" id="2.60.120.260">
    <property type="entry name" value="Galactose-binding domain-like"/>
    <property type="match status" value="1"/>
</dbReference>
<dbReference type="Gene3D" id="2.60.40.10">
    <property type="entry name" value="Immunoglobulins"/>
    <property type="match status" value="1"/>
</dbReference>
<dbReference type="Proteomes" id="UP000248745">
    <property type="component" value="Unassembled WGS sequence"/>
</dbReference>
<organism evidence="11 12">
    <name type="scientific">Taibaiella soli</name>
    <dbReference type="NCBI Taxonomy" id="1649169"/>
    <lineage>
        <taxon>Bacteria</taxon>
        <taxon>Pseudomonadati</taxon>
        <taxon>Bacteroidota</taxon>
        <taxon>Chitinophagia</taxon>
        <taxon>Chitinophagales</taxon>
        <taxon>Chitinophagaceae</taxon>
        <taxon>Taibaiella</taxon>
    </lineage>
</organism>
<evidence type="ECO:0000256" key="5">
    <source>
        <dbReference type="ARBA" id="ARBA00022801"/>
    </source>
</evidence>
<keyword evidence="2" id="KW-0645">Protease</keyword>
<keyword evidence="6" id="KW-0862">Zinc</keyword>
<dbReference type="NCBIfam" id="TIGR04183">
    <property type="entry name" value="Por_Secre_tail"/>
    <property type="match status" value="1"/>
</dbReference>
<dbReference type="SUPFAM" id="SSF49299">
    <property type="entry name" value="PKD domain"/>
    <property type="match status" value="1"/>
</dbReference>
<dbReference type="InterPro" id="IPR000601">
    <property type="entry name" value="PKD_dom"/>
</dbReference>
<dbReference type="PANTHER" id="PTHR47466">
    <property type="match status" value="1"/>
</dbReference>
<dbReference type="PANTHER" id="PTHR47466:SF1">
    <property type="entry name" value="METALLOPROTEASE MEP1 (AFU_ORTHOLOGUE AFUA_1G07730)-RELATED"/>
    <property type="match status" value="1"/>
</dbReference>
<evidence type="ECO:0000256" key="6">
    <source>
        <dbReference type="ARBA" id="ARBA00022833"/>
    </source>
</evidence>
<keyword evidence="4" id="KW-0732">Signal</keyword>
<dbReference type="InterPro" id="IPR026444">
    <property type="entry name" value="Secre_tail"/>
</dbReference>
<evidence type="ECO:0000256" key="1">
    <source>
        <dbReference type="ARBA" id="ARBA00008721"/>
    </source>
</evidence>
<dbReference type="Gene3D" id="3.40.390.10">
    <property type="entry name" value="Collagenase (Catalytic Domain)"/>
    <property type="match status" value="1"/>
</dbReference>
<evidence type="ECO:0000256" key="7">
    <source>
        <dbReference type="ARBA" id="ARBA00023049"/>
    </source>
</evidence>
<dbReference type="GO" id="GO:0046872">
    <property type="term" value="F:metal ion binding"/>
    <property type="evidence" value="ECO:0007669"/>
    <property type="project" value="UniProtKB-KW"/>
</dbReference>
<dbReference type="GO" id="GO:0008237">
    <property type="term" value="F:metallopeptidase activity"/>
    <property type="evidence" value="ECO:0007669"/>
    <property type="project" value="UniProtKB-KW"/>
</dbReference>
<comment type="similarity">
    <text evidence="1">Belongs to the peptidase M43B family.</text>
</comment>
<name>A0A2W2AFJ1_9BACT</name>
<keyword evidence="5" id="KW-0378">Hydrolase</keyword>
<dbReference type="EMBL" id="QKTW01000018">
    <property type="protein sequence ID" value="PZF72272.1"/>
    <property type="molecule type" value="Genomic_DNA"/>
</dbReference>
<dbReference type="Pfam" id="PF18962">
    <property type="entry name" value="Por_Secre_tail"/>
    <property type="match status" value="1"/>
</dbReference>
<evidence type="ECO:0000259" key="10">
    <source>
        <dbReference type="PROSITE" id="PS50093"/>
    </source>
</evidence>
<keyword evidence="7" id="KW-0482">Metalloprotease</keyword>
<sequence>MTRKSILFVSALTCLSGGLVRAQQVCGTDEFYRKYRAEHPEVAVYEKQLQRELLQNMKQLNLQKFARTTNENEDIVYDVPIVFHIIHDYGAEYVNDTLIYATVQGINEVYSKTNLAQMAGVIPTFAGVIPGTTKDYIGKANIQFHLPTKDPNGNPTHGITRRRSYLASNGDENSKFDQWAPDSYANIWIVARMSANHDRAAAYTVPIPGAAANPYIDGINCLYDYTNRDNTLSHELGHYLSLDHPWGNTNNPDIACGDDGVDDTPPTKGHNPPPAGQSGCTPANLYDTVCTQGYFKKYSYDQMITLYGEIYPGLSFNQYDSTSFIDYPDTTNSQNVMDYTYCSKMFTYGQTQKMRAALISTVANRNHLFADGNLVATGALESWTDLPPVADFSLGRISGSIGDKVPADKVFGCVNSYTFTFIDRSWNDTIAGLSWTFSNGAANATASSKTVTNTFSEPGWVDVTLTATGNNGSGSNTIERKAVYVADLTAINPDGYLQEFNPADIGNWPMFNYYNNNFKWSVSKHGMYDTTAICYNNFDPRANNAYTLATSELLGTPAGDYDDMFTPAFDLSGSQYAANCNLNFMSSSTSRTTVPADMRDSLEIWYSTDCANSWKLLTILSKGALHVQGISEVNYSPAWPADWTLQSINIPAGAKSNKTFFRFRYKPGAGANGLGSGNNFYMDRLHINNMPTGVNSAMLETAGVTVAPNPTKGNANLYVKGGSGRAEIQVADIAGKVVYRTQQALNGNVTVIDIPAASIAVKGMYLVQVISNQQTRTEKLVVY</sequence>
<comment type="caution">
    <text evidence="11">The sequence shown here is derived from an EMBL/GenBank/DDBJ whole genome shotgun (WGS) entry which is preliminary data.</text>
</comment>
<evidence type="ECO:0000256" key="2">
    <source>
        <dbReference type="ARBA" id="ARBA00022670"/>
    </source>
</evidence>
<dbReference type="InterPro" id="IPR024079">
    <property type="entry name" value="MetalloPept_cat_dom_sf"/>
</dbReference>
<evidence type="ECO:0000256" key="9">
    <source>
        <dbReference type="SAM" id="MobiDB-lite"/>
    </source>
</evidence>
<feature type="region of interest" description="Disordered" evidence="9">
    <location>
        <begin position="257"/>
        <end position="279"/>
    </location>
</feature>
<dbReference type="GO" id="GO:0006508">
    <property type="term" value="P:proteolysis"/>
    <property type="evidence" value="ECO:0007669"/>
    <property type="project" value="UniProtKB-KW"/>
</dbReference>
<keyword evidence="3" id="KW-0479">Metal-binding</keyword>
<reference evidence="11 12" key="1">
    <citation type="submission" date="2018-06" db="EMBL/GenBank/DDBJ databases">
        <title>Mucibacter soli gen. nov., sp. nov., a new member of the family Chitinophagaceae producing mucin.</title>
        <authorList>
            <person name="Kim M.-K."/>
            <person name="Park S."/>
            <person name="Kim T.-S."/>
            <person name="Joung Y."/>
            <person name="Han J.-H."/>
            <person name="Kim S.B."/>
        </authorList>
    </citation>
    <scope>NUCLEOTIDE SEQUENCE [LARGE SCALE GENOMIC DNA]</scope>
    <source>
        <strain evidence="11 12">R1-15</strain>
    </source>
</reference>
<dbReference type="Pfam" id="PF05572">
    <property type="entry name" value="Peptidase_M43"/>
    <property type="match status" value="1"/>
</dbReference>
<accession>A0A2W2AFJ1</accession>
<dbReference type="PROSITE" id="PS50093">
    <property type="entry name" value="PKD"/>
    <property type="match status" value="1"/>
</dbReference>
<proteinExistence type="inferred from homology"/>
<protein>
    <recommendedName>
        <fullName evidence="10">PKD domain-containing protein</fullName>
    </recommendedName>
</protein>
<evidence type="ECO:0000313" key="12">
    <source>
        <dbReference type="Proteomes" id="UP000248745"/>
    </source>
</evidence>
<dbReference type="InterPro" id="IPR008754">
    <property type="entry name" value="Peptidase_M43"/>
</dbReference>
<evidence type="ECO:0000256" key="8">
    <source>
        <dbReference type="ARBA" id="ARBA00023157"/>
    </source>
</evidence>
<feature type="domain" description="PKD" evidence="10">
    <location>
        <begin position="418"/>
        <end position="476"/>
    </location>
</feature>
<dbReference type="AlphaFoldDB" id="A0A2W2AFJ1"/>
<dbReference type="OrthoDB" id="6278496at2"/>
<evidence type="ECO:0000256" key="3">
    <source>
        <dbReference type="ARBA" id="ARBA00022723"/>
    </source>
</evidence>
<dbReference type="InterPro" id="IPR035986">
    <property type="entry name" value="PKD_dom_sf"/>
</dbReference>
<dbReference type="SUPFAM" id="SSF55486">
    <property type="entry name" value="Metalloproteases ('zincins'), catalytic domain"/>
    <property type="match status" value="1"/>
</dbReference>
<gene>
    <name evidence="11" type="ORF">DN068_12990</name>
</gene>
<evidence type="ECO:0000313" key="11">
    <source>
        <dbReference type="EMBL" id="PZF72272.1"/>
    </source>
</evidence>
<dbReference type="Pfam" id="PF00801">
    <property type="entry name" value="PKD"/>
    <property type="match status" value="1"/>
</dbReference>
<dbReference type="CDD" id="cd00146">
    <property type="entry name" value="PKD"/>
    <property type="match status" value="1"/>
</dbReference>
<dbReference type="RefSeq" id="WP_110999367.1">
    <property type="nucleotide sequence ID" value="NZ_QKTW01000018.1"/>
</dbReference>